<dbReference type="Gene3D" id="3.30.450.20">
    <property type="entry name" value="PAS domain"/>
    <property type="match status" value="1"/>
</dbReference>
<evidence type="ECO:0000259" key="4">
    <source>
        <dbReference type="PROSITE" id="PS50043"/>
    </source>
</evidence>
<organism evidence="5 6">
    <name type="scientific">Candidatus Aphodosoma intestinipullorum</name>
    <dbReference type="NCBI Taxonomy" id="2840674"/>
    <lineage>
        <taxon>Bacteria</taxon>
        <taxon>Pseudomonadati</taxon>
        <taxon>Bacteroidota</taxon>
        <taxon>Bacteroidia</taxon>
        <taxon>Bacteroidales</taxon>
        <taxon>Candidatus Aphodosoma</taxon>
    </lineage>
</organism>
<dbReference type="CDD" id="cd06170">
    <property type="entry name" value="LuxR_C_like"/>
    <property type="match status" value="1"/>
</dbReference>
<evidence type="ECO:0000256" key="3">
    <source>
        <dbReference type="ARBA" id="ARBA00023163"/>
    </source>
</evidence>
<protein>
    <submittedName>
        <fullName evidence="5">Helix-turn-helix transcriptional regulator</fullName>
    </submittedName>
</protein>
<dbReference type="InterPro" id="IPR000792">
    <property type="entry name" value="Tscrpt_reg_LuxR_C"/>
</dbReference>
<dbReference type="InterPro" id="IPR036388">
    <property type="entry name" value="WH-like_DNA-bd_sf"/>
</dbReference>
<comment type="caution">
    <text evidence="5">The sequence shown here is derived from an EMBL/GenBank/DDBJ whole genome shotgun (WGS) entry which is preliminary data.</text>
</comment>
<gene>
    <name evidence="5" type="ORF">IAC51_02150</name>
</gene>
<dbReference type="PROSITE" id="PS50043">
    <property type="entry name" value="HTH_LUXR_2"/>
    <property type="match status" value="1"/>
</dbReference>
<proteinExistence type="predicted"/>
<keyword evidence="1" id="KW-0805">Transcription regulation</keyword>
<dbReference type="GO" id="GO:0003677">
    <property type="term" value="F:DNA binding"/>
    <property type="evidence" value="ECO:0007669"/>
    <property type="project" value="UniProtKB-KW"/>
</dbReference>
<sequence>MTDGLHIKNMDNHSKQTPSDFPIETVLDALSMGLYQRFILLDYANDRLLYISDSFSCICGKSREELYSVPAINFLHSLRPASENERLMEIVEQINALVSGTEGLSPAALTLSVDMNVLRADGTICLTNHQYIPLSFSPDGKTLSKLLIILSLPTSAFAFDKIIVSDRLHGMIYRLTADRQWQCKSAQQYTDRELQILRLAAIGKTRKEVAEILCRSEETIKTTSAGLMKKTGSKNIIEALCNAIHLRLI</sequence>
<reference evidence="5" key="1">
    <citation type="submission" date="2020-10" db="EMBL/GenBank/DDBJ databases">
        <authorList>
            <person name="Gilroy R."/>
        </authorList>
    </citation>
    <scope>NUCLEOTIDE SEQUENCE</scope>
    <source>
        <strain evidence="5">3924</strain>
    </source>
</reference>
<dbReference type="PANTHER" id="PTHR44688:SF16">
    <property type="entry name" value="DNA-BINDING TRANSCRIPTIONAL ACTIVATOR DEVR_DOSR"/>
    <property type="match status" value="1"/>
</dbReference>
<dbReference type="PANTHER" id="PTHR44688">
    <property type="entry name" value="DNA-BINDING TRANSCRIPTIONAL ACTIVATOR DEVR_DOSR"/>
    <property type="match status" value="1"/>
</dbReference>
<dbReference type="Proteomes" id="UP000712007">
    <property type="component" value="Unassembled WGS sequence"/>
</dbReference>
<feature type="domain" description="HTH luxR-type" evidence="4">
    <location>
        <begin position="182"/>
        <end position="247"/>
    </location>
</feature>
<dbReference type="SMART" id="SM00421">
    <property type="entry name" value="HTH_LUXR"/>
    <property type="match status" value="1"/>
</dbReference>
<reference evidence="5" key="2">
    <citation type="journal article" date="2021" name="PeerJ">
        <title>Extensive microbial diversity within the chicken gut microbiome revealed by metagenomics and culture.</title>
        <authorList>
            <person name="Gilroy R."/>
            <person name="Ravi A."/>
            <person name="Getino M."/>
            <person name="Pursley I."/>
            <person name="Horton D.L."/>
            <person name="Alikhan N.F."/>
            <person name="Baker D."/>
            <person name="Gharbi K."/>
            <person name="Hall N."/>
            <person name="Watson M."/>
            <person name="Adriaenssens E.M."/>
            <person name="Foster-Nyarko E."/>
            <person name="Jarju S."/>
            <person name="Secka A."/>
            <person name="Antonio M."/>
            <person name="Oren A."/>
            <person name="Chaudhuri R.R."/>
            <person name="La Ragione R."/>
            <person name="Hildebrand F."/>
            <person name="Pallen M.J."/>
        </authorList>
    </citation>
    <scope>NUCLEOTIDE SEQUENCE</scope>
    <source>
        <strain evidence="5">3924</strain>
    </source>
</reference>
<dbReference type="Pfam" id="PF00196">
    <property type="entry name" value="GerE"/>
    <property type="match status" value="1"/>
</dbReference>
<dbReference type="SUPFAM" id="SSF46894">
    <property type="entry name" value="C-terminal effector domain of the bipartite response regulators"/>
    <property type="match status" value="1"/>
</dbReference>
<dbReference type="EMBL" id="JADIMV010000040">
    <property type="protein sequence ID" value="MBO8439431.1"/>
    <property type="molecule type" value="Genomic_DNA"/>
</dbReference>
<dbReference type="PRINTS" id="PR00038">
    <property type="entry name" value="HTHLUXR"/>
</dbReference>
<accession>A0A940DJ48</accession>
<dbReference type="GO" id="GO:0006355">
    <property type="term" value="P:regulation of DNA-templated transcription"/>
    <property type="evidence" value="ECO:0007669"/>
    <property type="project" value="InterPro"/>
</dbReference>
<evidence type="ECO:0000256" key="1">
    <source>
        <dbReference type="ARBA" id="ARBA00023015"/>
    </source>
</evidence>
<name>A0A940DJ48_9BACT</name>
<keyword evidence="3" id="KW-0804">Transcription</keyword>
<evidence type="ECO:0000256" key="2">
    <source>
        <dbReference type="ARBA" id="ARBA00023125"/>
    </source>
</evidence>
<keyword evidence="2" id="KW-0238">DNA-binding</keyword>
<dbReference type="InterPro" id="IPR016032">
    <property type="entry name" value="Sig_transdc_resp-reg_C-effctor"/>
</dbReference>
<evidence type="ECO:0000313" key="5">
    <source>
        <dbReference type="EMBL" id="MBO8439431.1"/>
    </source>
</evidence>
<evidence type="ECO:0000313" key="6">
    <source>
        <dbReference type="Proteomes" id="UP000712007"/>
    </source>
</evidence>
<dbReference type="AlphaFoldDB" id="A0A940DJ48"/>
<dbReference type="Gene3D" id="1.10.10.10">
    <property type="entry name" value="Winged helix-like DNA-binding domain superfamily/Winged helix DNA-binding domain"/>
    <property type="match status" value="1"/>
</dbReference>